<dbReference type="PANTHER" id="PTHR30383:SF29">
    <property type="entry name" value="SGNH HYDROLASE-TYPE ESTERASE DOMAIN-CONTAINING PROTEIN"/>
    <property type="match status" value="1"/>
</dbReference>
<dbReference type="InterPro" id="IPR036514">
    <property type="entry name" value="SGNH_hydro_sf"/>
</dbReference>
<feature type="region of interest" description="Disordered" evidence="1">
    <location>
        <begin position="1"/>
        <end position="204"/>
    </location>
</feature>
<name>A0A7S3LMQ7_9STRA</name>
<feature type="compositionally biased region" description="Low complexity" evidence="1">
    <location>
        <begin position="122"/>
        <end position="152"/>
    </location>
</feature>
<dbReference type="SUPFAM" id="SSF52266">
    <property type="entry name" value="SGNH hydrolase"/>
    <property type="match status" value="1"/>
</dbReference>
<feature type="compositionally biased region" description="Polar residues" evidence="1">
    <location>
        <begin position="90"/>
        <end position="117"/>
    </location>
</feature>
<feature type="compositionally biased region" description="Polar residues" evidence="1">
    <location>
        <begin position="168"/>
        <end position="177"/>
    </location>
</feature>
<organism evidence="2">
    <name type="scientific">Aplanochytrium stocchinoi</name>
    <dbReference type="NCBI Taxonomy" id="215587"/>
    <lineage>
        <taxon>Eukaryota</taxon>
        <taxon>Sar</taxon>
        <taxon>Stramenopiles</taxon>
        <taxon>Bigyra</taxon>
        <taxon>Labyrinthulomycetes</taxon>
        <taxon>Thraustochytrida</taxon>
        <taxon>Thraustochytriidae</taxon>
        <taxon>Aplanochytrium</taxon>
    </lineage>
</organism>
<feature type="compositionally biased region" description="Basic residues" evidence="1">
    <location>
        <begin position="1"/>
        <end position="11"/>
    </location>
</feature>
<feature type="region of interest" description="Disordered" evidence="1">
    <location>
        <begin position="351"/>
        <end position="371"/>
    </location>
</feature>
<evidence type="ECO:0000256" key="1">
    <source>
        <dbReference type="SAM" id="MobiDB-lite"/>
    </source>
</evidence>
<dbReference type="AlphaFoldDB" id="A0A7S3LMQ7"/>
<feature type="compositionally biased region" description="Polar residues" evidence="1">
    <location>
        <begin position="69"/>
        <end position="79"/>
    </location>
</feature>
<protein>
    <recommendedName>
        <fullName evidence="3">SGNH hydrolase-type esterase domain-containing protein</fullName>
    </recommendedName>
</protein>
<dbReference type="PANTHER" id="PTHR30383">
    <property type="entry name" value="THIOESTERASE 1/PROTEASE 1/LYSOPHOSPHOLIPASE L1"/>
    <property type="match status" value="1"/>
</dbReference>
<proteinExistence type="predicted"/>
<evidence type="ECO:0008006" key="3">
    <source>
        <dbReference type="Google" id="ProtNLM"/>
    </source>
</evidence>
<feature type="compositionally biased region" description="Basic residues" evidence="1">
    <location>
        <begin position="47"/>
        <end position="64"/>
    </location>
</feature>
<dbReference type="Gene3D" id="3.40.50.1110">
    <property type="entry name" value="SGNH hydrolase"/>
    <property type="match status" value="2"/>
</dbReference>
<feature type="compositionally biased region" description="Low complexity" evidence="1">
    <location>
        <begin position="33"/>
        <end position="46"/>
    </location>
</feature>
<reference evidence="2" key="1">
    <citation type="submission" date="2021-01" db="EMBL/GenBank/DDBJ databases">
        <authorList>
            <person name="Corre E."/>
            <person name="Pelletier E."/>
            <person name="Niang G."/>
            <person name="Scheremetjew M."/>
            <person name="Finn R."/>
            <person name="Kale V."/>
            <person name="Holt S."/>
            <person name="Cochrane G."/>
            <person name="Meng A."/>
            <person name="Brown T."/>
            <person name="Cohen L."/>
        </authorList>
    </citation>
    <scope>NUCLEOTIDE SEQUENCE</scope>
    <source>
        <strain evidence="2">GSBS06</strain>
    </source>
</reference>
<gene>
    <name evidence="2" type="ORF">ASTO00021_LOCUS6500</name>
</gene>
<evidence type="ECO:0000313" key="2">
    <source>
        <dbReference type="EMBL" id="CAE0436235.1"/>
    </source>
</evidence>
<sequence>MDYKKSRHHSSRTIAGLPFVSVSGSQLRRSPRGTGASEAGSQSSSRGSRRSPRIRTGTGRKKTVFKALGSSNLVSQQRHTSTRRTEQSPKRYSQINRKTATGTESCSNAKGTSANNNRDYDSSGSQASQSRSRSESITSSCRRSRTNISVVSERSRKRSRSNRSISSDQESVASVNESSRTTRNSRSNKGKSKPKKRKAKEEYEVIYADPSDALKSAPPRRTRPRGKGDTIGDALVFGDCLTWGMSHQFFGKDNNCHWPSHLRERLLSKGFRMVESSMISRTTAYDDPEVGDFEFPGSNDFDFNGRFHFGTVFSSHSPNWVIIMLGTHDLKKRIRDVARCQKPLALDKVGKSGDITSDDSSNSDSEEEKNYPVTADRIAENCAYLGLKAREMFAGHCHEGKLSIILVVPPRIRLTDVSRRLGFDEVSVALSRELPKAFERVCKKYHFLFAYRKLSIKSSVDGIHLTAKGSRKLADTIWEAMKPGLPRVTRRPERFKVVH</sequence>
<accession>A0A7S3LMQ7</accession>
<feature type="compositionally biased region" description="Basic residues" evidence="1">
    <location>
        <begin position="186"/>
        <end position="198"/>
    </location>
</feature>
<dbReference type="EMBL" id="HBIN01008755">
    <property type="protein sequence ID" value="CAE0436235.1"/>
    <property type="molecule type" value="Transcribed_RNA"/>
</dbReference>
<dbReference type="InterPro" id="IPR051532">
    <property type="entry name" value="Ester_Hydrolysis_Enzymes"/>
</dbReference>